<sequence>MKLFEDIERISLDPARHNETNFDYYNRSARKDISIIRNKLNQWFLEYPENEKKEFKASFIKHFDDCFFELFLYQLFNNLGFEVLIHPELPNSPKRPDFLIKKGSLEIYVEAKIVKDKSHVQEAVERKINNFYDDLSKLKLKGFLLNLDTLNFKTTKQPSAKPLIKYISQEINKIDPDGLTHEIEKYGIDRIPIIEFENEDVHLIVKPIPLVPSAKVKENTRPIGIYPSEIFYGGCEDAIRASVDLKAKRYGELDKPFIVCINTLDYKSSAIDDIENAIWGSEAISWSENPNNRDTKLIRKRNGVFLHDSGPRLKNLSGVFVTRVFPHIIPDANYWLFNHPFAKNEIDFKNIGLCYSYVENGNIITNTGNDFDKILQISKDWLSE</sequence>
<organism evidence="1 2">
    <name type="scientific">Labilibaculum manganireducens</name>
    <dbReference type="NCBI Taxonomy" id="1940525"/>
    <lineage>
        <taxon>Bacteria</taxon>
        <taxon>Pseudomonadati</taxon>
        <taxon>Bacteroidota</taxon>
        <taxon>Bacteroidia</taxon>
        <taxon>Marinilabiliales</taxon>
        <taxon>Marinifilaceae</taxon>
        <taxon>Labilibaculum</taxon>
    </lineage>
</organism>
<gene>
    <name evidence="1" type="ORF">BZG01_17430</name>
</gene>
<dbReference type="EMBL" id="MVDE01000035">
    <property type="protein sequence ID" value="PKQ62415.1"/>
    <property type="molecule type" value="Genomic_DNA"/>
</dbReference>
<comment type="caution">
    <text evidence="1">The sequence shown here is derived from an EMBL/GenBank/DDBJ whole genome shotgun (WGS) entry which is preliminary data.</text>
</comment>
<dbReference type="AlphaFoldDB" id="A0A2N3HWG3"/>
<name>A0A2N3HWG3_9BACT</name>
<reference evidence="1 2" key="1">
    <citation type="journal article" date="2017" name="Front. Microbiol.">
        <title>Labilibaculum manganireducens gen. nov., sp. nov. and Labilibaculum filiforme sp. nov., Novel Bacteroidetes Isolated from Subsurface Sediments of the Baltic Sea.</title>
        <authorList>
            <person name="Vandieken V."/>
            <person name="Marshall I.P."/>
            <person name="Niemann H."/>
            <person name="Engelen B."/>
            <person name="Cypionka H."/>
        </authorList>
    </citation>
    <scope>NUCLEOTIDE SEQUENCE [LARGE SCALE GENOMIC DNA]</scope>
    <source>
        <strain evidence="1 2">59.10-2M</strain>
    </source>
</reference>
<protein>
    <recommendedName>
        <fullName evidence="3">Restriction endonuclease</fullName>
    </recommendedName>
</protein>
<evidence type="ECO:0008006" key="3">
    <source>
        <dbReference type="Google" id="ProtNLM"/>
    </source>
</evidence>
<proteinExistence type="predicted"/>
<evidence type="ECO:0000313" key="2">
    <source>
        <dbReference type="Proteomes" id="UP000233618"/>
    </source>
</evidence>
<evidence type="ECO:0000313" key="1">
    <source>
        <dbReference type="EMBL" id="PKQ62415.1"/>
    </source>
</evidence>
<dbReference type="Proteomes" id="UP000233618">
    <property type="component" value="Unassembled WGS sequence"/>
</dbReference>
<keyword evidence="2" id="KW-1185">Reference proteome</keyword>
<accession>A0A2N3HWG3</accession>
<dbReference type="RefSeq" id="WP_218973155.1">
    <property type="nucleotide sequence ID" value="NZ_MVDE01000035.1"/>
</dbReference>